<evidence type="ECO:0000313" key="3">
    <source>
        <dbReference type="Proteomes" id="UP001205185"/>
    </source>
</evidence>
<organism evidence="2 3">
    <name type="scientific">Actinokineospora diospyrosa</name>
    <dbReference type="NCBI Taxonomy" id="103728"/>
    <lineage>
        <taxon>Bacteria</taxon>
        <taxon>Bacillati</taxon>
        <taxon>Actinomycetota</taxon>
        <taxon>Actinomycetes</taxon>
        <taxon>Pseudonocardiales</taxon>
        <taxon>Pseudonocardiaceae</taxon>
        <taxon>Actinokineospora</taxon>
    </lineage>
</organism>
<evidence type="ECO:0000313" key="2">
    <source>
        <dbReference type="EMBL" id="MCP2273905.1"/>
    </source>
</evidence>
<evidence type="ECO:0000256" key="1">
    <source>
        <dbReference type="SAM" id="MobiDB-lite"/>
    </source>
</evidence>
<accession>A0ABT1IMN5</accession>
<comment type="caution">
    <text evidence="2">The sequence shown here is derived from an EMBL/GenBank/DDBJ whole genome shotgun (WGS) entry which is preliminary data.</text>
</comment>
<evidence type="ECO:0008006" key="4">
    <source>
        <dbReference type="Google" id="ProtNLM"/>
    </source>
</evidence>
<dbReference type="EMBL" id="JAMTCO010000019">
    <property type="protein sequence ID" value="MCP2273905.1"/>
    <property type="molecule type" value="Genomic_DNA"/>
</dbReference>
<feature type="region of interest" description="Disordered" evidence="1">
    <location>
        <begin position="1"/>
        <end position="46"/>
    </location>
</feature>
<proteinExistence type="predicted"/>
<reference evidence="2 3" key="1">
    <citation type="submission" date="2022-06" db="EMBL/GenBank/DDBJ databases">
        <title>Genomic Encyclopedia of Archaeal and Bacterial Type Strains, Phase II (KMG-II): from individual species to whole genera.</title>
        <authorList>
            <person name="Goeker M."/>
        </authorList>
    </citation>
    <scope>NUCLEOTIDE SEQUENCE [LARGE SCALE GENOMIC DNA]</scope>
    <source>
        <strain evidence="2 3">DSM 44255</strain>
    </source>
</reference>
<gene>
    <name evidence="2" type="ORF">LV75_006437</name>
</gene>
<keyword evidence="3" id="KW-1185">Reference proteome</keyword>
<dbReference type="SUPFAM" id="SSF52540">
    <property type="entry name" value="P-loop containing nucleoside triphosphate hydrolases"/>
    <property type="match status" value="1"/>
</dbReference>
<dbReference type="RefSeq" id="WP_253891093.1">
    <property type="nucleotide sequence ID" value="NZ_BAAAVB010000010.1"/>
</dbReference>
<dbReference type="InterPro" id="IPR027417">
    <property type="entry name" value="P-loop_NTPase"/>
</dbReference>
<protein>
    <recommendedName>
        <fullName evidence="4">AAA+ ATPase domain-containing protein</fullName>
    </recommendedName>
</protein>
<dbReference type="Proteomes" id="UP001205185">
    <property type="component" value="Unassembled WGS sequence"/>
</dbReference>
<name>A0ABT1IMN5_9PSEU</name>
<feature type="compositionally biased region" description="Basic and acidic residues" evidence="1">
    <location>
        <begin position="7"/>
        <end position="20"/>
    </location>
</feature>
<sequence>MTAEEAAEQKEPEPADKDEPSDQDTFAKAQERASDPASADQWNDQRSKLDAARQWLGGGGTTNVFFGGVGQVGDTVGAVAGTMVNSGPVSGAVLDRVRASYVEPTRYTDLRRVLQSHQVLVINAPSGTGRTTTALRLLDELCVEGVLKLDPDTVLKTLDDKTFTGLHGYLLDRLDRNQSRELSLYHLERLSAVLRRKGCMLVVITEQAVPLPAGDIEHLVAVDLGAVEPRQLLERHLAWVLEQSPTTAAEPVLSHPEVGEVLGELTKDVSRSDLAKLGDLLAEVATGQVDIGAVRERYSHNSRASFVDWFDHQIDLPQRAFVIALAVFNDEPVQLVSRAATRLADMLAAVAGPRRATRGRPLFDTPLATWIERARAEVVDGVEDTTLGAVAVRKARFRDDSYPARVLEHLCAEYDQAFTVVADWLNALGGDGGGRVRVRAGMAVGFLSRFDFIGIHDGVVLRWASTGDQHTRDAAVAALQLPAEHPALSRVVRTLLRNWIRDRSEEGWSRRQVAVRALGTTVAVSTDKALDLLRLASRYVDWETAYLIGESVSDLMCRVEEPVTVLDALVAWSDAEQYPLRRETALLSTLIAGAYLTVLVAESTEKWPALVWLAEQHDNGRASVTTLYARMLQSAHFIDRGYEQLRGWVRLAQKDETLRVPVARLLADIAVEADDVASMRHYARTWAKPRGGPAKAVGVVLEHLEERVDHGRRDG</sequence>